<organism evidence="2 3">
    <name type="scientific">Thermomonospora umbrina</name>
    <dbReference type="NCBI Taxonomy" id="111806"/>
    <lineage>
        <taxon>Bacteria</taxon>
        <taxon>Bacillati</taxon>
        <taxon>Actinomycetota</taxon>
        <taxon>Actinomycetes</taxon>
        <taxon>Streptosporangiales</taxon>
        <taxon>Thermomonosporaceae</taxon>
        <taxon>Thermomonospora</taxon>
    </lineage>
</organism>
<dbReference type="OrthoDB" id="9790659at2"/>
<keyword evidence="1" id="KW-0472">Membrane</keyword>
<reference evidence="2 3" key="1">
    <citation type="submission" date="2018-08" db="EMBL/GenBank/DDBJ databases">
        <title>Sequencing the genomes of 1000 actinobacteria strains.</title>
        <authorList>
            <person name="Klenk H.-P."/>
        </authorList>
    </citation>
    <scope>NUCLEOTIDE SEQUENCE [LARGE SCALE GENOMIC DNA]</scope>
    <source>
        <strain evidence="2 3">DSM 43927</strain>
    </source>
</reference>
<comment type="caution">
    <text evidence="2">The sequence shown here is derived from an EMBL/GenBank/DDBJ whole genome shotgun (WGS) entry which is preliminary data.</text>
</comment>
<dbReference type="EMBL" id="QTTT01000001">
    <property type="protein sequence ID" value="REE96848.1"/>
    <property type="molecule type" value="Genomic_DNA"/>
</dbReference>
<feature type="transmembrane region" description="Helical" evidence="1">
    <location>
        <begin position="132"/>
        <end position="150"/>
    </location>
</feature>
<evidence type="ECO:0000313" key="2">
    <source>
        <dbReference type="EMBL" id="REE96848.1"/>
    </source>
</evidence>
<keyword evidence="3" id="KW-1185">Reference proteome</keyword>
<feature type="transmembrane region" description="Helical" evidence="1">
    <location>
        <begin position="157"/>
        <end position="176"/>
    </location>
</feature>
<evidence type="ECO:0000313" key="3">
    <source>
        <dbReference type="Proteomes" id="UP000256661"/>
    </source>
</evidence>
<gene>
    <name evidence="2" type="ORF">DFJ69_2301</name>
</gene>
<feature type="transmembrane region" description="Helical" evidence="1">
    <location>
        <begin position="182"/>
        <end position="214"/>
    </location>
</feature>
<dbReference type="InterPro" id="IPR005240">
    <property type="entry name" value="DUF389"/>
</dbReference>
<accession>A0A3D9SLX0</accession>
<dbReference type="AlphaFoldDB" id="A0A3D9SLX0"/>
<protein>
    <submittedName>
        <fullName evidence="2">Putative hydrophobic protein (TIGR00271 family)</fullName>
    </submittedName>
</protein>
<feature type="transmembrane region" description="Helical" evidence="1">
    <location>
        <begin position="90"/>
        <end position="112"/>
    </location>
</feature>
<dbReference type="Pfam" id="PF04087">
    <property type="entry name" value="DUF389"/>
    <property type="match status" value="1"/>
</dbReference>
<feature type="transmembrane region" description="Helical" evidence="1">
    <location>
        <begin position="226"/>
        <end position="254"/>
    </location>
</feature>
<dbReference type="Proteomes" id="UP000256661">
    <property type="component" value="Unassembled WGS sequence"/>
</dbReference>
<dbReference type="PANTHER" id="PTHR20992:SF9">
    <property type="entry name" value="AT15442P-RELATED"/>
    <property type="match status" value="1"/>
</dbReference>
<sequence>MLNGLRDRLVPAAQRRTPEELTDDLDLRAGDRASRYSAFWTLLVLSAVIAATGVLSDSTATVIGAMIIAPLSTPIMGMALGLVQRSSTGAGRFVLGGTAAVIGVGLAASLAVPGSYELLSNGQIAGRTSPGLADLIAAMATGLAGAIALARRDVAAILPGVAIAISLVPPLVVAGVCLGRGAFALAFGALVLFLSNMLSLVLAGTFVFASLGYTGPPRAGASRARVVAALSGLGVLITVVLVLSTVATYAFAAWENEVRRVTAQWLASDRDAEVIDVRRHAATFHISVRVPGEPPPVSDLLARLRGVVPDGVPIVVETTRGRVIDAGRVGSLLDVGSRTWGITTR</sequence>
<name>A0A3D9SLX0_9ACTN</name>
<dbReference type="RefSeq" id="WP_116022432.1">
    <property type="nucleotide sequence ID" value="NZ_QTTT01000001.1"/>
</dbReference>
<keyword evidence="1" id="KW-1133">Transmembrane helix</keyword>
<feature type="transmembrane region" description="Helical" evidence="1">
    <location>
        <begin position="62"/>
        <end position="83"/>
    </location>
</feature>
<evidence type="ECO:0000256" key="1">
    <source>
        <dbReference type="SAM" id="Phobius"/>
    </source>
</evidence>
<dbReference type="PANTHER" id="PTHR20992">
    <property type="entry name" value="AT15442P-RELATED"/>
    <property type="match status" value="1"/>
</dbReference>
<proteinExistence type="predicted"/>
<keyword evidence="1" id="KW-0812">Transmembrane</keyword>
<feature type="transmembrane region" description="Helical" evidence="1">
    <location>
        <begin position="38"/>
        <end position="56"/>
    </location>
</feature>